<feature type="signal peptide" evidence="2">
    <location>
        <begin position="1"/>
        <end position="25"/>
    </location>
</feature>
<name>A0A7W9YYM3_9HYPH</name>
<evidence type="ECO:0000256" key="1">
    <source>
        <dbReference type="SAM" id="MobiDB-lite"/>
    </source>
</evidence>
<evidence type="ECO:0008006" key="5">
    <source>
        <dbReference type="Google" id="ProtNLM"/>
    </source>
</evidence>
<dbReference type="AlphaFoldDB" id="A0A7W9YYM3"/>
<keyword evidence="4" id="KW-1185">Reference proteome</keyword>
<dbReference type="Proteomes" id="UP000535501">
    <property type="component" value="Unassembled WGS sequence"/>
</dbReference>
<accession>A0A7W9YYM3</accession>
<keyword evidence="2" id="KW-0732">Signal</keyword>
<comment type="caution">
    <text evidence="3">The sequence shown here is derived from an EMBL/GenBank/DDBJ whole genome shotgun (WGS) entry which is preliminary data.</text>
</comment>
<reference evidence="3 4" key="1">
    <citation type="submission" date="2020-08" db="EMBL/GenBank/DDBJ databases">
        <title>Genomic Encyclopedia of Type Strains, Phase IV (KMG-IV): sequencing the most valuable type-strain genomes for metagenomic binning, comparative biology and taxonomic classification.</title>
        <authorList>
            <person name="Goeker M."/>
        </authorList>
    </citation>
    <scope>NUCLEOTIDE SEQUENCE [LARGE SCALE GENOMIC DNA]</scope>
    <source>
        <strain evidence="3 4">DSM 102134</strain>
    </source>
</reference>
<gene>
    <name evidence="3" type="ORF">HNQ75_002787</name>
</gene>
<protein>
    <recommendedName>
        <fullName evidence="5">DUF680 domain-containing protein</fullName>
    </recommendedName>
</protein>
<evidence type="ECO:0000313" key="4">
    <source>
        <dbReference type="Proteomes" id="UP000535501"/>
    </source>
</evidence>
<dbReference type="RefSeq" id="WP_052637656.1">
    <property type="nucleotide sequence ID" value="NZ_JACHEJ010000007.1"/>
</dbReference>
<organism evidence="3 4">
    <name type="scientific">Pseudorhizobium flavum</name>
    <dbReference type="NCBI Taxonomy" id="1335061"/>
    <lineage>
        <taxon>Bacteria</taxon>
        <taxon>Pseudomonadati</taxon>
        <taxon>Pseudomonadota</taxon>
        <taxon>Alphaproteobacteria</taxon>
        <taxon>Hyphomicrobiales</taxon>
        <taxon>Rhizobiaceae</taxon>
        <taxon>Rhizobium/Agrobacterium group</taxon>
        <taxon>Pseudorhizobium</taxon>
    </lineage>
</organism>
<dbReference type="EMBL" id="JACHEJ010000007">
    <property type="protein sequence ID" value="MBB6180804.1"/>
    <property type="molecule type" value="Genomic_DNA"/>
</dbReference>
<feature type="chain" id="PRO_5030535250" description="DUF680 domain-containing protein" evidence="2">
    <location>
        <begin position="26"/>
        <end position="82"/>
    </location>
</feature>
<proteinExistence type="predicted"/>
<feature type="region of interest" description="Disordered" evidence="1">
    <location>
        <begin position="52"/>
        <end position="82"/>
    </location>
</feature>
<evidence type="ECO:0000256" key="2">
    <source>
        <dbReference type="SAM" id="SignalP"/>
    </source>
</evidence>
<evidence type="ECO:0000313" key="3">
    <source>
        <dbReference type="EMBL" id="MBB6180804.1"/>
    </source>
</evidence>
<sequence>MTKFNLSVFAAALAGSAAFGGAALASGDYYPGASSEAPAAVDTFQTSSINNEPLLANDRSTVEVASQSPDHGDYYEGANRPN</sequence>